<evidence type="ECO:0000256" key="4">
    <source>
        <dbReference type="ARBA" id="ARBA00022825"/>
    </source>
</evidence>
<dbReference type="CDD" id="cd04077">
    <property type="entry name" value="Peptidases_S8_PCSK9_ProteinaseK_like"/>
    <property type="match status" value="1"/>
</dbReference>
<feature type="active site" description="Charge relay system" evidence="5">
    <location>
        <position position="359"/>
    </location>
</feature>
<sequence length="414" mass="42025">MDAPHSPARPRRRALNGVTALVVGTLVAAGLTTPAGANSDHTPSPVGQILGAGGPTVVPESYIVVLRDSAVGGRAGTRQDAVTRLATEVTSRFGVRPDQVWGDALNGFSIRTSEAVARRIAAHPAVAHVEANQTVQPTSTTLSVPWNLDRLDDPLGLDGSYDYQSQGTGVPVYVIDSGILLTHQEFGGQAYFGYNYGGAAVCGPHGTHLAGTIGGTTYGVAKDATLISVKVLDCGTSSTWAGVISGVNWVTGHHQAGTPAVANLALTGSLNTAANMAVTNMIADGVTTAVAAGNSNLNACNYSPSSVPTAITVGATQQNDTRASFSNYGACLDIFAPGISITSASDTSNIATTAISGTSQASAHVAGMAARVLSNNPTWTPAQVASYLNSGSNPVVGNPGTGTPNRLLHMSPLL</sequence>
<evidence type="ECO:0000259" key="7">
    <source>
        <dbReference type="Pfam" id="PF00082"/>
    </source>
</evidence>
<dbReference type="InterPro" id="IPR010259">
    <property type="entry name" value="S8pro/Inhibitor_I9"/>
</dbReference>
<evidence type="ECO:0000313" key="9">
    <source>
        <dbReference type="EMBL" id="SCL36494.1"/>
    </source>
</evidence>
<dbReference type="InterPro" id="IPR000209">
    <property type="entry name" value="Peptidase_S8/S53_dom"/>
</dbReference>
<dbReference type="STRING" id="145854.GA0074692_4366"/>
<dbReference type="InterPro" id="IPR034193">
    <property type="entry name" value="PCSK9_ProteinaseK-like"/>
</dbReference>
<comment type="similarity">
    <text evidence="1 5">Belongs to the peptidase S8 family.</text>
</comment>
<dbReference type="GO" id="GO:0005615">
    <property type="term" value="C:extracellular space"/>
    <property type="evidence" value="ECO:0007669"/>
    <property type="project" value="TreeGrafter"/>
</dbReference>
<evidence type="ECO:0000256" key="6">
    <source>
        <dbReference type="SAM" id="MobiDB-lite"/>
    </source>
</evidence>
<evidence type="ECO:0000256" key="3">
    <source>
        <dbReference type="ARBA" id="ARBA00022801"/>
    </source>
</evidence>
<feature type="active site" description="Charge relay system" evidence="5">
    <location>
        <position position="205"/>
    </location>
</feature>
<keyword evidence="3 5" id="KW-0378">Hydrolase</keyword>
<dbReference type="Pfam" id="PF00082">
    <property type="entry name" value="Peptidase_S8"/>
    <property type="match status" value="1"/>
</dbReference>
<dbReference type="Gene3D" id="3.30.70.80">
    <property type="entry name" value="Peptidase S8 propeptide/proteinase inhibitor I9"/>
    <property type="match status" value="1"/>
</dbReference>
<dbReference type="SUPFAM" id="SSF54897">
    <property type="entry name" value="Protease propeptides/inhibitors"/>
    <property type="match status" value="1"/>
</dbReference>
<dbReference type="GO" id="GO:0006508">
    <property type="term" value="P:proteolysis"/>
    <property type="evidence" value="ECO:0007669"/>
    <property type="project" value="UniProtKB-KW"/>
</dbReference>
<dbReference type="InterPro" id="IPR050131">
    <property type="entry name" value="Peptidase_S8_subtilisin-like"/>
</dbReference>
<feature type="active site" description="Charge relay system" evidence="5">
    <location>
        <position position="176"/>
    </location>
</feature>
<keyword evidence="4 5" id="KW-0720">Serine protease</keyword>
<accession>A0A1C6T3Y0</accession>
<dbReference type="InterPro" id="IPR006311">
    <property type="entry name" value="TAT_signal"/>
</dbReference>
<dbReference type="FunFam" id="3.40.50.200:FF:000014">
    <property type="entry name" value="Proteinase K"/>
    <property type="match status" value="1"/>
</dbReference>
<name>A0A1C6T3Y0_9ACTN</name>
<evidence type="ECO:0000256" key="1">
    <source>
        <dbReference type="ARBA" id="ARBA00011073"/>
    </source>
</evidence>
<dbReference type="GO" id="GO:0004252">
    <property type="term" value="F:serine-type endopeptidase activity"/>
    <property type="evidence" value="ECO:0007669"/>
    <property type="project" value="UniProtKB-UniRule"/>
</dbReference>
<dbReference type="SUPFAM" id="SSF52743">
    <property type="entry name" value="Subtilisin-like"/>
    <property type="match status" value="1"/>
</dbReference>
<dbReference type="PANTHER" id="PTHR43806:SF11">
    <property type="entry name" value="CEREVISIN-RELATED"/>
    <property type="match status" value="1"/>
</dbReference>
<evidence type="ECO:0000259" key="8">
    <source>
        <dbReference type="Pfam" id="PF05922"/>
    </source>
</evidence>
<feature type="domain" description="Inhibitor I9" evidence="8">
    <location>
        <begin position="61"/>
        <end position="136"/>
    </location>
</feature>
<dbReference type="PROSITE" id="PS00136">
    <property type="entry name" value="SUBTILASE_ASP"/>
    <property type="match status" value="1"/>
</dbReference>
<evidence type="ECO:0000256" key="5">
    <source>
        <dbReference type="PROSITE-ProRule" id="PRU01240"/>
    </source>
</evidence>
<dbReference type="EMBL" id="FMHW01000002">
    <property type="protein sequence ID" value="SCL36494.1"/>
    <property type="molecule type" value="Genomic_DNA"/>
</dbReference>
<dbReference type="OrthoDB" id="5167143at2"/>
<feature type="domain" description="Peptidase S8/S53" evidence="7">
    <location>
        <begin position="167"/>
        <end position="389"/>
    </location>
</feature>
<dbReference type="InterPro" id="IPR023827">
    <property type="entry name" value="Peptidase_S8_Asp-AS"/>
</dbReference>
<dbReference type="RefSeq" id="WP_091646957.1">
    <property type="nucleotide sequence ID" value="NZ_FMHW01000002.1"/>
</dbReference>
<dbReference type="AlphaFoldDB" id="A0A1C6T3Y0"/>
<dbReference type="PROSITE" id="PS51892">
    <property type="entry name" value="SUBTILASE"/>
    <property type="match status" value="1"/>
</dbReference>
<reference evidence="10" key="1">
    <citation type="submission" date="2016-06" db="EMBL/GenBank/DDBJ databases">
        <authorList>
            <person name="Varghese N."/>
            <person name="Submissions Spin"/>
        </authorList>
    </citation>
    <scope>NUCLEOTIDE SEQUENCE [LARGE SCALE GENOMIC DNA]</scope>
    <source>
        <strain evidence="10">DSM 43817</strain>
    </source>
</reference>
<organism evidence="9 10">
    <name type="scientific">Micromonospora pallida</name>
    <dbReference type="NCBI Taxonomy" id="145854"/>
    <lineage>
        <taxon>Bacteria</taxon>
        <taxon>Bacillati</taxon>
        <taxon>Actinomycetota</taxon>
        <taxon>Actinomycetes</taxon>
        <taxon>Micromonosporales</taxon>
        <taxon>Micromonosporaceae</taxon>
        <taxon>Micromonospora</taxon>
    </lineage>
</organism>
<protein>
    <submittedName>
        <fullName evidence="9">Peptidase inhibitor I9</fullName>
    </submittedName>
</protein>
<evidence type="ECO:0000256" key="2">
    <source>
        <dbReference type="ARBA" id="ARBA00022670"/>
    </source>
</evidence>
<dbReference type="Gene3D" id="3.40.50.200">
    <property type="entry name" value="Peptidase S8/S53 domain"/>
    <property type="match status" value="1"/>
</dbReference>
<keyword evidence="2 5" id="KW-0645">Protease</keyword>
<dbReference type="InterPro" id="IPR015500">
    <property type="entry name" value="Peptidase_S8_subtilisin-rel"/>
</dbReference>
<feature type="region of interest" description="Disordered" evidence="6">
    <location>
        <begin position="395"/>
        <end position="414"/>
    </location>
</feature>
<proteinExistence type="inferred from homology"/>
<dbReference type="PRINTS" id="PR00723">
    <property type="entry name" value="SUBTILISIN"/>
</dbReference>
<dbReference type="PANTHER" id="PTHR43806">
    <property type="entry name" value="PEPTIDASE S8"/>
    <property type="match status" value="1"/>
</dbReference>
<dbReference type="Proteomes" id="UP000198959">
    <property type="component" value="Unassembled WGS sequence"/>
</dbReference>
<evidence type="ECO:0000313" key="10">
    <source>
        <dbReference type="Proteomes" id="UP000198959"/>
    </source>
</evidence>
<dbReference type="Pfam" id="PF05922">
    <property type="entry name" value="Inhibitor_I9"/>
    <property type="match status" value="1"/>
</dbReference>
<dbReference type="PROSITE" id="PS51318">
    <property type="entry name" value="TAT"/>
    <property type="match status" value="1"/>
</dbReference>
<dbReference type="InterPro" id="IPR037045">
    <property type="entry name" value="S8pro/Inhibitor_I9_sf"/>
</dbReference>
<gene>
    <name evidence="9" type="ORF">GA0074692_4366</name>
</gene>
<keyword evidence="10" id="KW-1185">Reference proteome</keyword>
<dbReference type="InterPro" id="IPR036852">
    <property type="entry name" value="Peptidase_S8/S53_dom_sf"/>
</dbReference>